<dbReference type="eggNOG" id="COG1863">
    <property type="taxonomic scope" value="Bacteria"/>
</dbReference>
<keyword evidence="9" id="KW-1185">Reference proteome</keyword>
<comment type="subcellular location">
    <subcellularLocation>
        <location evidence="1">Cell membrane</location>
        <topology evidence="1">Multi-pass membrane protein</topology>
    </subcellularLocation>
</comment>
<keyword evidence="5 7" id="KW-1133">Transmembrane helix</keyword>
<dbReference type="PANTHER" id="PTHR34584:SF1">
    <property type="entry name" value="NA(+)_H(+) ANTIPORTER SUBUNIT E1"/>
    <property type="match status" value="1"/>
</dbReference>
<sequence>MKTFGLHILLAIALAYLFFRYQALLPYTGPVALLVFALFFGLLWLSTAFYKRTYFRKLPGALALALYFIREVFVANMKIAYDIITPRLLVEPTVIAYPLTVTTDLQITLLACMFTLTPGSLSLDVSEDKRFLYVHILYLDSGGVDAYINKLKNGFEHRLLQLTA</sequence>
<name>M7N3H8_9BACT</name>
<evidence type="ECO:0000313" key="8">
    <source>
        <dbReference type="EMBL" id="EMR01842.1"/>
    </source>
</evidence>
<dbReference type="EMBL" id="AODQ01000087">
    <property type="protein sequence ID" value="EMR01842.1"/>
    <property type="molecule type" value="Genomic_DNA"/>
</dbReference>
<proteinExistence type="inferred from homology"/>
<keyword evidence="4 7" id="KW-0812">Transmembrane</keyword>
<reference evidence="8 9" key="1">
    <citation type="journal article" date="2013" name="Genome Announc.">
        <title>Draft Genome Sequence of Cesiribacter andamanensis Strain AMV16T, Isolated from a Soil Sample from a Mud Volcano in the Andaman Islands, India.</title>
        <authorList>
            <person name="Shivaji S."/>
            <person name="Ara S."/>
            <person name="Begum Z."/>
            <person name="Srinivas T.N."/>
            <person name="Singh A."/>
            <person name="Kumar Pinnaka A."/>
        </authorList>
    </citation>
    <scope>NUCLEOTIDE SEQUENCE [LARGE SCALE GENOMIC DNA]</scope>
    <source>
        <strain evidence="8 9">AMV16</strain>
    </source>
</reference>
<evidence type="ECO:0000313" key="9">
    <source>
        <dbReference type="Proteomes" id="UP000011910"/>
    </source>
</evidence>
<evidence type="ECO:0000256" key="5">
    <source>
        <dbReference type="ARBA" id="ARBA00022989"/>
    </source>
</evidence>
<evidence type="ECO:0000256" key="2">
    <source>
        <dbReference type="ARBA" id="ARBA00006228"/>
    </source>
</evidence>
<gene>
    <name evidence="8" type="primary">mrpE</name>
    <name evidence="8" type="ORF">ADICEAN_03038</name>
</gene>
<evidence type="ECO:0000256" key="3">
    <source>
        <dbReference type="ARBA" id="ARBA00022475"/>
    </source>
</evidence>
<evidence type="ECO:0000256" key="7">
    <source>
        <dbReference type="SAM" id="Phobius"/>
    </source>
</evidence>
<dbReference type="GO" id="GO:0005886">
    <property type="term" value="C:plasma membrane"/>
    <property type="evidence" value="ECO:0007669"/>
    <property type="project" value="UniProtKB-SubCell"/>
</dbReference>
<keyword evidence="6 7" id="KW-0472">Membrane</keyword>
<evidence type="ECO:0000256" key="1">
    <source>
        <dbReference type="ARBA" id="ARBA00004651"/>
    </source>
</evidence>
<accession>M7N3H8</accession>
<dbReference type="AlphaFoldDB" id="M7N3H8"/>
<organism evidence="8 9">
    <name type="scientific">Cesiribacter andamanensis AMV16</name>
    <dbReference type="NCBI Taxonomy" id="1279009"/>
    <lineage>
        <taxon>Bacteria</taxon>
        <taxon>Pseudomonadati</taxon>
        <taxon>Bacteroidota</taxon>
        <taxon>Cytophagia</taxon>
        <taxon>Cytophagales</taxon>
        <taxon>Cesiribacteraceae</taxon>
        <taxon>Cesiribacter</taxon>
    </lineage>
</organism>
<dbReference type="STRING" id="1279009.ADICEAN_03038"/>
<dbReference type="GO" id="GO:0008324">
    <property type="term" value="F:monoatomic cation transmembrane transporter activity"/>
    <property type="evidence" value="ECO:0007669"/>
    <property type="project" value="InterPro"/>
</dbReference>
<keyword evidence="3" id="KW-1003">Cell membrane</keyword>
<comment type="similarity">
    <text evidence="2">Belongs to the CPA3 antiporters (TC 2.A.63) subunit E family.</text>
</comment>
<evidence type="ECO:0000256" key="4">
    <source>
        <dbReference type="ARBA" id="ARBA00022692"/>
    </source>
</evidence>
<dbReference type="PANTHER" id="PTHR34584">
    <property type="entry name" value="NA(+)/H(+) ANTIPORTER SUBUNIT E1"/>
    <property type="match status" value="1"/>
</dbReference>
<comment type="caution">
    <text evidence="8">The sequence shown here is derived from an EMBL/GenBank/DDBJ whole genome shotgun (WGS) entry which is preliminary data.</text>
</comment>
<evidence type="ECO:0000256" key="6">
    <source>
        <dbReference type="ARBA" id="ARBA00023136"/>
    </source>
</evidence>
<protein>
    <submittedName>
        <fullName evidence="8">Multiple resistance and pH homeostasis protein E</fullName>
    </submittedName>
</protein>
<dbReference type="OrthoDB" id="9800498at2"/>
<dbReference type="Pfam" id="PF01899">
    <property type="entry name" value="MNHE"/>
    <property type="match status" value="1"/>
</dbReference>
<dbReference type="RefSeq" id="WP_009196424.1">
    <property type="nucleotide sequence ID" value="NZ_AODQ01000087.1"/>
</dbReference>
<dbReference type="InterPro" id="IPR002758">
    <property type="entry name" value="Cation_antiport_E"/>
</dbReference>
<dbReference type="Proteomes" id="UP000011910">
    <property type="component" value="Unassembled WGS sequence"/>
</dbReference>
<feature type="transmembrane region" description="Helical" evidence="7">
    <location>
        <begin position="31"/>
        <end position="50"/>
    </location>
</feature>